<dbReference type="AlphaFoldDB" id="A0A4P7BUR2"/>
<organism evidence="2 3">
    <name type="scientific">Nitrosococcus wardiae</name>
    <dbReference type="NCBI Taxonomy" id="1814290"/>
    <lineage>
        <taxon>Bacteria</taxon>
        <taxon>Pseudomonadati</taxon>
        <taxon>Pseudomonadota</taxon>
        <taxon>Gammaproteobacteria</taxon>
        <taxon>Chromatiales</taxon>
        <taxon>Chromatiaceae</taxon>
        <taxon>Nitrosococcus</taxon>
    </lineage>
</organism>
<feature type="region of interest" description="Disordered" evidence="1">
    <location>
        <begin position="195"/>
        <end position="220"/>
    </location>
</feature>
<dbReference type="OrthoDB" id="5764381at2"/>
<keyword evidence="3" id="KW-1185">Reference proteome</keyword>
<proteinExistence type="predicted"/>
<accession>A0A4P7BUR2</accession>
<feature type="compositionally biased region" description="Polar residues" evidence="1">
    <location>
        <begin position="195"/>
        <end position="213"/>
    </location>
</feature>
<evidence type="ECO:0000313" key="3">
    <source>
        <dbReference type="Proteomes" id="UP000294325"/>
    </source>
</evidence>
<protein>
    <submittedName>
        <fullName evidence="2">DUF4912 domain-containing protein</fullName>
    </submittedName>
</protein>
<dbReference type="KEGG" id="nwr:E3U44_03640"/>
<dbReference type="RefSeq" id="WP_134356715.1">
    <property type="nucleotide sequence ID" value="NZ_CP038033.1"/>
</dbReference>
<reference evidence="2 3" key="1">
    <citation type="submission" date="2019-03" db="EMBL/GenBank/DDBJ databases">
        <title>The genome sequence of Nitrosococcus wardiae strain D1FHST reveals the archetypal metabolic capacity of ammonia-oxidizing Gammaproteobacteria.</title>
        <authorList>
            <person name="Wang L."/>
            <person name="Lim C.K."/>
            <person name="Hanson T.E."/>
            <person name="Dang H."/>
            <person name="Klotz M.G."/>
        </authorList>
    </citation>
    <scope>NUCLEOTIDE SEQUENCE [LARGE SCALE GENOMIC DNA]</scope>
    <source>
        <strain evidence="2 3">D1FHS</strain>
    </source>
</reference>
<evidence type="ECO:0000313" key="2">
    <source>
        <dbReference type="EMBL" id="QBQ53703.1"/>
    </source>
</evidence>
<gene>
    <name evidence="2" type="ORF">E3U44_03640</name>
</gene>
<sequence>MNKENRPFSQQGLLQISQETRDRFFLPPPADRTKVVLMVVNPYCIYAHWSVLKQDLVRARKKLRIKKHTQLVLRFYDLTAGNLAAPASFDVTVPRKADHRYVDLWADDKRYRVELGLANAKSEFVPLAGSNIIETPRASPADPIAPVVFVRHNTQPPLPVKTFPLEFSISLEERATRTQEFITHHFPCLLESPQTQPQENLTSTSVPFSTWSASLPKRSP</sequence>
<evidence type="ECO:0000256" key="1">
    <source>
        <dbReference type="SAM" id="MobiDB-lite"/>
    </source>
</evidence>
<dbReference type="Proteomes" id="UP000294325">
    <property type="component" value="Chromosome"/>
</dbReference>
<name>A0A4P7BUR2_9GAMM</name>
<dbReference type="EMBL" id="CP038033">
    <property type="protein sequence ID" value="QBQ53703.1"/>
    <property type="molecule type" value="Genomic_DNA"/>
</dbReference>
<dbReference type="InterPro" id="IPR032585">
    <property type="entry name" value="DUF4912"/>
</dbReference>
<dbReference type="Pfam" id="PF16258">
    <property type="entry name" value="DUF4912"/>
    <property type="match status" value="1"/>
</dbReference>